<dbReference type="PANTHER" id="PTHR12935">
    <property type="entry name" value="GAMMA-GLUTAMYLCYCLOTRANSFERASE"/>
    <property type="match status" value="1"/>
</dbReference>
<feature type="domain" description="Gamma-glutamylcyclotransferase AIG2-like" evidence="4">
    <location>
        <begin position="4"/>
        <end position="119"/>
    </location>
</feature>
<dbReference type="CDD" id="cd06661">
    <property type="entry name" value="GGCT_like"/>
    <property type="match status" value="1"/>
</dbReference>
<organism evidence="5 6">
    <name type="scientific">Oceanicoccus sagamiensis</name>
    <dbReference type="NCBI Taxonomy" id="716816"/>
    <lineage>
        <taxon>Bacteria</taxon>
        <taxon>Pseudomonadati</taxon>
        <taxon>Pseudomonadota</taxon>
        <taxon>Gammaproteobacteria</taxon>
        <taxon>Cellvibrionales</taxon>
        <taxon>Spongiibacteraceae</taxon>
        <taxon>Oceanicoccus</taxon>
    </lineage>
</organism>
<dbReference type="SUPFAM" id="SSF110857">
    <property type="entry name" value="Gamma-glutamyl cyclotransferase-like"/>
    <property type="match status" value="1"/>
</dbReference>
<dbReference type="InterPro" id="IPR013024">
    <property type="entry name" value="GGCT-like"/>
</dbReference>
<keyword evidence="6" id="KW-1185">Reference proteome</keyword>
<protein>
    <recommendedName>
        <fullName evidence="4">Gamma-glutamylcyclotransferase AIG2-like domain-containing protein</fullName>
    </recommendedName>
</protein>
<dbReference type="Gene3D" id="3.10.490.10">
    <property type="entry name" value="Gamma-glutamyl cyclotransferase-like"/>
    <property type="match status" value="1"/>
</dbReference>
<dbReference type="EMBL" id="CP019343">
    <property type="protein sequence ID" value="ARN76493.1"/>
    <property type="molecule type" value="Genomic_DNA"/>
</dbReference>
<dbReference type="KEGG" id="osg:BST96_18415"/>
<evidence type="ECO:0000259" key="4">
    <source>
        <dbReference type="Pfam" id="PF06094"/>
    </source>
</evidence>
<proteinExistence type="predicted"/>
<gene>
    <name evidence="5" type="ORF">BST96_18415</name>
</gene>
<sequence length="164" mass="18423">MHYYFAYGSNMNPARMGARGLSTVNALAGTLKGFSLRFDKRATGKTGVAYANVGYQRDGKVEGVLYQLERPEDIVIMDPFEGNPVRYGREVFCVDSAQGIIHAWVYVANKALLADDLLPERQYLNHLLAGKAWHSDDYHQWLSAQPCIESERVDSDMNGLIYNV</sequence>
<reference evidence="5 6" key="1">
    <citation type="submission" date="2016-11" db="EMBL/GenBank/DDBJ databases">
        <title>Trade-off between light-utilization and light-protection in marine flavobacteria.</title>
        <authorList>
            <person name="Kumagai Y."/>
        </authorList>
    </citation>
    <scope>NUCLEOTIDE SEQUENCE [LARGE SCALE GENOMIC DNA]</scope>
    <source>
        <strain evidence="5 6">NBRC 107125</strain>
    </source>
</reference>
<dbReference type="STRING" id="716816.BST96_18415"/>
<evidence type="ECO:0000256" key="1">
    <source>
        <dbReference type="ARBA" id="ARBA00023239"/>
    </source>
</evidence>
<evidence type="ECO:0000313" key="6">
    <source>
        <dbReference type="Proteomes" id="UP000193450"/>
    </source>
</evidence>
<dbReference type="Pfam" id="PF06094">
    <property type="entry name" value="GGACT"/>
    <property type="match status" value="1"/>
</dbReference>
<feature type="active site" description="Proton acceptor" evidence="2">
    <location>
        <position position="81"/>
    </location>
</feature>
<keyword evidence="1" id="KW-0456">Lyase</keyword>
<evidence type="ECO:0000256" key="2">
    <source>
        <dbReference type="PIRSR" id="PIRSR617939-1"/>
    </source>
</evidence>
<name>A0A1X9NRT2_9GAMM</name>
<dbReference type="AlphaFoldDB" id="A0A1X9NRT2"/>
<dbReference type="InterPro" id="IPR009288">
    <property type="entry name" value="AIG2-like_dom"/>
</dbReference>
<dbReference type="Proteomes" id="UP000193450">
    <property type="component" value="Chromosome"/>
</dbReference>
<dbReference type="GO" id="GO:0003839">
    <property type="term" value="F:gamma-glutamylcyclotransferase activity"/>
    <property type="evidence" value="ECO:0007669"/>
    <property type="project" value="InterPro"/>
</dbReference>
<dbReference type="InterPro" id="IPR017939">
    <property type="entry name" value="G-Glutamylcylcotransferase"/>
</dbReference>
<evidence type="ECO:0000256" key="3">
    <source>
        <dbReference type="PIRSR" id="PIRSR617939-2"/>
    </source>
</evidence>
<feature type="binding site" evidence="3">
    <location>
        <begin position="4"/>
        <end position="9"/>
    </location>
    <ligand>
        <name>substrate</name>
    </ligand>
</feature>
<accession>A0A1X9NRT2</accession>
<dbReference type="InterPro" id="IPR036568">
    <property type="entry name" value="GGCT-like_sf"/>
</dbReference>
<dbReference type="PANTHER" id="PTHR12935:SF0">
    <property type="entry name" value="GAMMA-GLUTAMYLCYCLOTRANSFERASE"/>
    <property type="match status" value="1"/>
</dbReference>
<evidence type="ECO:0000313" key="5">
    <source>
        <dbReference type="EMBL" id="ARN76493.1"/>
    </source>
</evidence>